<evidence type="ECO:0000313" key="2">
    <source>
        <dbReference type="Proteomes" id="UP000799423"/>
    </source>
</evidence>
<dbReference type="Proteomes" id="UP000799423">
    <property type="component" value="Unassembled WGS sequence"/>
</dbReference>
<evidence type="ECO:0000313" key="1">
    <source>
        <dbReference type="EMBL" id="KAF2845633.1"/>
    </source>
</evidence>
<keyword evidence="2" id="KW-1185">Reference proteome</keyword>
<name>A0A6A7ARE9_9PLEO</name>
<accession>A0A6A7ARE9</accession>
<dbReference type="EMBL" id="MU006344">
    <property type="protein sequence ID" value="KAF2845633.1"/>
    <property type="molecule type" value="Genomic_DNA"/>
</dbReference>
<reference evidence="1" key="1">
    <citation type="submission" date="2020-01" db="EMBL/GenBank/DDBJ databases">
        <authorList>
            <consortium name="DOE Joint Genome Institute"/>
            <person name="Haridas S."/>
            <person name="Albert R."/>
            <person name="Binder M."/>
            <person name="Bloem J."/>
            <person name="Labutti K."/>
            <person name="Salamov A."/>
            <person name="Andreopoulos B."/>
            <person name="Baker S.E."/>
            <person name="Barry K."/>
            <person name="Bills G."/>
            <person name="Bluhm B.H."/>
            <person name="Cannon C."/>
            <person name="Castanera R."/>
            <person name="Culley D.E."/>
            <person name="Daum C."/>
            <person name="Ezra D."/>
            <person name="Gonzalez J.B."/>
            <person name="Henrissat B."/>
            <person name="Kuo A."/>
            <person name="Liang C."/>
            <person name="Lipzen A."/>
            <person name="Lutzoni F."/>
            <person name="Magnuson J."/>
            <person name="Mondo S."/>
            <person name="Nolan M."/>
            <person name="Ohm R."/>
            <person name="Pangilinan J."/>
            <person name="Park H.-J."/>
            <person name="Ramirez L."/>
            <person name="Alfaro M."/>
            <person name="Sun H."/>
            <person name="Tritt A."/>
            <person name="Yoshinaga Y."/>
            <person name="Zwiers L.-H."/>
            <person name="Turgeon B.G."/>
            <person name="Goodwin S.B."/>
            <person name="Spatafora J.W."/>
            <person name="Crous P.W."/>
            <person name="Grigoriev I.V."/>
        </authorList>
    </citation>
    <scope>NUCLEOTIDE SEQUENCE</scope>
    <source>
        <strain evidence="1">IPT5</strain>
    </source>
</reference>
<gene>
    <name evidence="1" type="ORF">T440DRAFT_522516</name>
</gene>
<organism evidence="1 2">
    <name type="scientific">Plenodomus tracheiphilus IPT5</name>
    <dbReference type="NCBI Taxonomy" id="1408161"/>
    <lineage>
        <taxon>Eukaryota</taxon>
        <taxon>Fungi</taxon>
        <taxon>Dikarya</taxon>
        <taxon>Ascomycota</taxon>
        <taxon>Pezizomycotina</taxon>
        <taxon>Dothideomycetes</taxon>
        <taxon>Pleosporomycetidae</taxon>
        <taxon>Pleosporales</taxon>
        <taxon>Pleosporineae</taxon>
        <taxon>Leptosphaeriaceae</taxon>
        <taxon>Plenodomus</taxon>
    </lineage>
</organism>
<dbReference type="AlphaFoldDB" id="A0A6A7ARE9"/>
<proteinExistence type="predicted"/>
<protein>
    <recommendedName>
        <fullName evidence="3">Protein kinase domain-containing protein</fullName>
    </recommendedName>
</protein>
<sequence>MPQFDHDTALPAHHVGDEEWLEQDPMILEELNARTLEGAWRGVNVLGRGAAGRVGAWVKVNVDGDNLDSVAIKDADPAHWRTWHDPVDTSRDQLLQPIAISERIRLQGENIPTIPRGRRVRKSLPSNPALSGFLAPTHEPTLWEIEAGLIEDEKLQHKDLAQQQPGYDEWNIFEDRSYKA</sequence>
<evidence type="ECO:0008006" key="3">
    <source>
        <dbReference type="Google" id="ProtNLM"/>
    </source>
</evidence>